<dbReference type="Proteomes" id="UP000324800">
    <property type="component" value="Unassembled WGS sequence"/>
</dbReference>
<protein>
    <submittedName>
        <fullName evidence="1">Uncharacterized protein</fullName>
    </submittedName>
</protein>
<sequence>MYKCFDMDRLHFIEGDTDSAYWAVSGKSFSEKSASISTESINGLDQCESDDSIPVYKQQFKHVIKDQQFYNENVKYFFSSIEGDLKRRYQGQQLKEKEQR</sequence>
<dbReference type="EMBL" id="SNRW01027028">
    <property type="protein sequence ID" value="KAA6360371.1"/>
    <property type="molecule type" value="Genomic_DNA"/>
</dbReference>
<name>A0A5J4TSC6_9EUKA</name>
<evidence type="ECO:0000313" key="1">
    <source>
        <dbReference type="EMBL" id="KAA6360371.1"/>
    </source>
</evidence>
<comment type="caution">
    <text evidence="1">The sequence shown here is derived from an EMBL/GenBank/DDBJ whole genome shotgun (WGS) entry which is preliminary data.</text>
</comment>
<gene>
    <name evidence="1" type="ORF">EZS28_044102</name>
</gene>
<organism evidence="1 2">
    <name type="scientific">Streblomastix strix</name>
    <dbReference type="NCBI Taxonomy" id="222440"/>
    <lineage>
        <taxon>Eukaryota</taxon>
        <taxon>Metamonada</taxon>
        <taxon>Preaxostyla</taxon>
        <taxon>Oxymonadida</taxon>
        <taxon>Streblomastigidae</taxon>
        <taxon>Streblomastix</taxon>
    </lineage>
</organism>
<proteinExistence type="predicted"/>
<reference evidence="1 2" key="1">
    <citation type="submission" date="2019-03" db="EMBL/GenBank/DDBJ databases">
        <title>Single cell metagenomics reveals metabolic interactions within the superorganism composed of flagellate Streblomastix strix and complex community of Bacteroidetes bacteria on its surface.</title>
        <authorList>
            <person name="Treitli S.C."/>
            <person name="Kolisko M."/>
            <person name="Husnik F."/>
            <person name="Keeling P."/>
            <person name="Hampl V."/>
        </authorList>
    </citation>
    <scope>NUCLEOTIDE SEQUENCE [LARGE SCALE GENOMIC DNA]</scope>
    <source>
        <strain evidence="1">ST1C</strain>
    </source>
</reference>
<evidence type="ECO:0000313" key="2">
    <source>
        <dbReference type="Proteomes" id="UP000324800"/>
    </source>
</evidence>
<accession>A0A5J4TSC6</accession>
<dbReference type="AlphaFoldDB" id="A0A5J4TSC6"/>